<dbReference type="PANTHER" id="PTHR23148">
    <property type="entry name" value="SERINE/ARGININE REGULATED NUCLEAR MATRIX PROTEIN"/>
    <property type="match status" value="1"/>
</dbReference>
<feature type="compositionally biased region" description="Basic and acidic residues" evidence="2">
    <location>
        <begin position="693"/>
        <end position="705"/>
    </location>
</feature>
<feature type="compositionally biased region" description="Low complexity" evidence="2">
    <location>
        <begin position="410"/>
        <end position="420"/>
    </location>
</feature>
<dbReference type="PROSITE" id="PS51025">
    <property type="entry name" value="PWI"/>
    <property type="match status" value="1"/>
</dbReference>
<dbReference type="InterPro" id="IPR002483">
    <property type="entry name" value="PWI_dom"/>
</dbReference>
<keyword evidence="1" id="KW-0507">mRNA processing</keyword>
<dbReference type="InterPro" id="IPR052225">
    <property type="entry name" value="Ser/Arg_repetitive_matrix"/>
</dbReference>
<dbReference type="GO" id="GO:0006397">
    <property type="term" value="P:mRNA processing"/>
    <property type="evidence" value="ECO:0007669"/>
    <property type="project" value="UniProtKB-KW"/>
</dbReference>
<feature type="domain" description="PWI" evidence="3">
    <location>
        <begin position="124"/>
        <end position="223"/>
    </location>
</feature>
<evidence type="ECO:0000313" key="5">
    <source>
        <dbReference type="Proteomes" id="UP000192578"/>
    </source>
</evidence>
<comment type="caution">
    <text evidence="4">The sequence shown here is derived from an EMBL/GenBank/DDBJ whole genome shotgun (WGS) entry which is preliminary data.</text>
</comment>
<dbReference type="AlphaFoldDB" id="A0A9X6NB26"/>
<evidence type="ECO:0000313" key="4">
    <source>
        <dbReference type="EMBL" id="OWA50970.1"/>
    </source>
</evidence>
<dbReference type="Proteomes" id="UP000192578">
    <property type="component" value="Unassembled WGS sequence"/>
</dbReference>
<feature type="compositionally biased region" description="Basic and acidic residues" evidence="2">
    <location>
        <begin position="618"/>
        <end position="636"/>
    </location>
</feature>
<feature type="compositionally biased region" description="Basic residues" evidence="2">
    <location>
        <begin position="423"/>
        <end position="436"/>
    </location>
</feature>
<feature type="compositionally biased region" description="Low complexity" evidence="2">
    <location>
        <begin position="491"/>
        <end position="500"/>
    </location>
</feature>
<proteinExistence type="predicted"/>
<keyword evidence="5" id="KW-1185">Reference proteome</keyword>
<dbReference type="Pfam" id="PF01480">
    <property type="entry name" value="PWI"/>
    <property type="match status" value="1"/>
</dbReference>
<feature type="compositionally biased region" description="Basic and acidic residues" evidence="2">
    <location>
        <begin position="270"/>
        <end position="288"/>
    </location>
</feature>
<dbReference type="EMBL" id="MTYJ01000210">
    <property type="protein sequence ID" value="OWA50970.1"/>
    <property type="molecule type" value="Genomic_DNA"/>
</dbReference>
<dbReference type="GO" id="GO:0003723">
    <property type="term" value="F:RNA binding"/>
    <property type="evidence" value="ECO:0007669"/>
    <property type="project" value="TreeGrafter"/>
</dbReference>
<evidence type="ECO:0000259" key="3">
    <source>
        <dbReference type="PROSITE" id="PS51025"/>
    </source>
</evidence>
<feature type="compositionally biased region" description="Basic residues" evidence="2">
    <location>
        <begin position="303"/>
        <end position="315"/>
    </location>
</feature>
<dbReference type="OrthoDB" id="163257at2759"/>
<dbReference type="GO" id="GO:0005681">
    <property type="term" value="C:spliceosomal complex"/>
    <property type="evidence" value="ECO:0007669"/>
    <property type="project" value="TreeGrafter"/>
</dbReference>
<dbReference type="InterPro" id="IPR036483">
    <property type="entry name" value="PWI_dom_sf"/>
</dbReference>
<organism evidence="4 5">
    <name type="scientific">Hypsibius exemplaris</name>
    <name type="common">Freshwater tardigrade</name>
    <dbReference type="NCBI Taxonomy" id="2072580"/>
    <lineage>
        <taxon>Eukaryota</taxon>
        <taxon>Metazoa</taxon>
        <taxon>Ecdysozoa</taxon>
        <taxon>Tardigrada</taxon>
        <taxon>Eutardigrada</taxon>
        <taxon>Parachela</taxon>
        <taxon>Hypsibioidea</taxon>
        <taxon>Hypsibiidae</taxon>
        <taxon>Hypsibius</taxon>
    </lineage>
</organism>
<name>A0A9X6NB26_HYPEX</name>
<accession>A0A9X6NB26</accession>
<feature type="compositionally biased region" description="Low complexity" evidence="2">
    <location>
        <begin position="363"/>
        <end position="376"/>
    </location>
</feature>
<dbReference type="SMART" id="SM00311">
    <property type="entry name" value="PWI"/>
    <property type="match status" value="1"/>
</dbReference>
<feature type="compositionally biased region" description="Basic residues" evidence="2">
    <location>
        <begin position="666"/>
        <end position="692"/>
    </location>
</feature>
<feature type="region of interest" description="Disordered" evidence="2">
    <location>
        <begin position="257"/>
        <end position="705"/>
    </location>
</feature>
<feature type="compositionally biased region" description="Basic residues" evidence="2">
    <location>
        <begin position="333"/>
        <end position="346"/>
    </location>
</feature>
<protein>
    <submittedName>
        <fullName evidence="4">Serine/arginine repetitive matrix protein 1</fullName>
    </submittedName>
</protein>
<dbReference type="SUPFAM" id="SSF101233">
    <property type="entry name" value="PWI domain"/>
    <property type="match status" value="1"/>
</dbReference>
<dbReference type="PANTHER" id="PTHR23148:SF0">
    <property type="entry name" value="SERINE_ARGININE REPETITIVE MATRIX PROTEIN 1"/>
    <property type="match status" value="1"/>
</dbReference>
<evidence type="ECO:0000256" key="2">
    <source>
        <dbReference type="SAM" id="MobiDB-lite"/>
    </source>
</evidence>
<feature type="compositionally biased region" description="Basic residues" evidence="2">
    <location>
        <begin position="592"/>
        <end position="604"/>
    </location>
</feature>
<evidence type="ECO:0000256" key="1">
    <source>
        <dbReference type="ARBA" id="ARBA00022664"/>
    </source>
</evidence>
<dbReference type="GO" id="GO:0048024">
    <property type="term" value="P:regulation of mRNA splicing, via spliceosome"/>
    <property type="evidence" value="ECO:0007669"/>
    <property type="project" value="TreeGrafter"/>
</dbReference>
<sequence length="727" mass="81853">MIPVILVLPYSPDLKEQLSPIPSSHRLTVQSDSLCLYAKIVPIILSTVVVTFCISDGCANTFEFIFAIPGTRSLPPDHAAPFLFQAALSSSGPRCTMTDAGFFRGTNSEQDTRFSDKHKKLMKTMKFADVLSEKVDMKKVKLDTIKPWIATKITELLAHEDEVVVEYVFSQLEATVVDPKDMQINLTGFLNGKNAREFMRELWEYVVSAQANPSGIPDKFIEAKKLELREREVEQGRVSAAIRKTKDSISLLTAPIKTEAADTTKPGLGEGRDDSRRAASPSRGERLRSPVRQQRGFRSPQRTFRKSPSPRRPYQRRSGSRDGGRRSPLPSRGGRRSSPYRRRRSRSRSDSRSPKRMTRRSRSPMPRRAESPAPVIKVPPPPTTARRSSSSSSRSPSPANRRPIPRTNRRSGSSSSSSSVDVKKKKSASPGIKRRASSSPPPPVTTTSVKPDTARPADKSDSSQALRDKLMAMAMGTSVLPPVRRNRDSSRSGSRSPVNRRGGRNDRPSPPRYRKRSVSPPPNARKRSASRSPHAKKRSVSPPRYPRKRSPSPLPYARRRSPDRRDRSVSPRTRVRKNISPESDRNNGRHDGYRRRSPSPRRREKSVERPAKRARSPSLDRDVGKVAIKSEPRDSKPTVVSRKSASPEEKERKASGTDSDNEKTAKKAKKAKKEKKHKKHKKHHKKEKKSSKRKDISSDEEKLDIEQKLRARALECMRKDSKEEERS</sequence>
<feature type="compositionally biased region" description="Basic and acidic residues" evidence="2">
    <location>
        <begin position="452"/>
        <end position="470"/>
    </location>
</feature>
<dbReference type="Gene3D" id="1.20.1390.10">
    <property type="entry name" value="PWI domain"/>
    <property type="match status" value="1"/>
</dbReference>
<feature type="compositionally biased region" description="Basic and acidic residues" evidence="2">
    <location>
        <begin position="582"/>
        <end position="591"/>
    </location>
</feature>
<feature type="compositionally biased region" description="Basic and acidic residues" evidence="2">
    <location>
        <begin position="645"/>
        <end position="665"/>
    </location>
</feature>
<feature type="compositionally biased region" description="Low complexity" evidence="2">
    <location>
        <begin position="384"/>
        <end position="402"/>
    </location>
</feature>
<feature type="compositionally biased region" description="Basic residues" evidence="2">
    <location>
        <begin position="524"/>
        <end position="550"/>
    </location>
</feature>
<reference evidence="5" key="1">
    <citation type="submission" date="2017-01" db="EMBL/GenBank/DDBJ databases">
        <title>Comparative genomics of anhydrobiosis in the tardigrade Hypsibius dujardini.</title>
        <authorList>
            <person name="Yoshida Y."/>
            <person name="Koutsovoulos G."/>
            <person name="Laetsch D."/>
            <person name="Stevens L."/>
            <person name="Kumar S."/>
            <person name="Horikawa D."/>
            <person name="Ishino K."/>
            <person name="Komine S."/>
            <person name="Tomita M."/>
            <person name="Blaxter M."/>
            <person name="Arakawa K."/>
        </authorList>
    </citation>
    <scope>NUCLEOTIDE SEQUENCE [LARGE SCALE GENOMIC DNA]</scope>
    <source>
        <strain evidence="5">Z151</strain>
    </source>
</reference>
<gene>
    <name evidence="4" type="ORF">BV898_15471</name>
</gene>